<gene>
    <name evidence="1" type="ORF">HN018_26035</name>
    <name evidence="2" type="ORF">HN018_27525</name>
</gene>
<evidence type="ECO:0000313" key="1">
    <source>
        <dbReference type="EMBL" id="QKE93623.1"/>
    </source>
</evidence>
<dbReference type="KEGG" id="lck:HN018_26035"/>
<proteinExistence type="predicted"/>
<reference evidence="2" key="2">
    <citation type="submission" date="2020-05" db="EMBL/GenBank/DDBJ databases">
        <authorList>
            <person name="Noh H.-J."/>
            <person name="Shin S.C."/>
            <person name="Park Y."/>
            <person name="Choi A."/>
            <person name="Baek K."/>
            <person name="Cho Y."/>
            <person name="Lee Y.M."/>
        </authorList>
    </citation>
    <scope>NUCLEOTIDE SEQUENCE</scope>
    <source>
        <strain evidence="2">PAMC 26569</strain>
        <plasmid evidence="1">unnamed4</plasmid>
        <plasmid evidence="2">unnamed5</plasmid>
    </source>
</reference>
<dbReference type="EMBL" id="CP053711">
    <property type="protein sequence ID" value="QKE93623.1"/>
    <property type="molecule type" value="Genomic_DNA"/>
</dbReference>
<sequence length="151" mass="16517">MSMSRPPLPRQQADAIRHAGQRACRAGLPETVNPYNQCLAAKAWTLWRKGWHLGAEERVDAAMEVIALCDDCAAAVESERDPLDRPGLLGIIKGCWPAHDRSWAMTRTAMSTICRMTWTMTSTCSCRRSPAPAVAIHNPGHAGTRLPSAVL</sequence>
<dbReference type="Proteomes" id="UP000500767">
    <property type="component" value="Plasmid unnamed5"/>
</dbReference>
<geneLocation type="plasmid" evidence="2 3">
    <name>unnamed5</name>
</geneLocation>
<evidence type="ECO:0000313" key="3">
    <source>
        <dbReference type="Proteomes" id="UP000500767"/>
    </source>
</evidence>
<reference evidence="2 3" key="1">
    <citation type="journal article" date="2014" name="World J. Microbiol. Biotechnol.">
        <title>Biodiversity and physiological characteristics of Antarctic and Arctic lichens-associated bacteria.</title>
        <authorList>
            <person name="Lee Y.M."/>
            <person name="Kim E.H."/>
            <person name="Lee H.K."/>
            <person name="Hong S.G."/>
        </authorList>
    </citation>
    <scope>NUCLEOTIDE SEQUENCE [LARGE SCALE GENOMIC DNA]</scope>
    <source>
        <strain evidence="2 3">PAMC 26569</strain>
        <plasmid evidence="1">unnamed4</plasmid>
        <plasmid evidence="2">unnamed5</plasmid>
    </source>
</reference>
<dbReference type="KEGG" id="lck:HN018_27525"/>
<evidence type="ECO:0000313" key="2">
    <source>
        <dbReference type="EMBL" id="QKE93881.1"/>
    </source>
</evidence>
<geneLocation type="plasmid" evidence="1 3">
    <name>unnamed4</name>
</geneLocation>
<keyword evidence="2" id="KW-0614">Plasmid</keyword>
<accession>A0A6M8I1L7</accession>
<protein>
    <submittedName>
        <fullName evidence="2">Uncharacterized protein</fullName>
    </submittedName>
</protein>
<dbReference type="EMBL" id="CP053712">
    <property type="protein sequence ID" value="QKE93881.1"/>
    <property type="molecule type" value="Genomic_DNA"/>
</dbReference>
<dbReference type="AlphaFoldDB" id="A0A6M8I1L7"/>
<dbReference type="Proteomes" id="UP000500767">
    <property type="component" value="Plasmid unnamed4"/>
</dbReference>
<keyword evidence="3" id="KW-1185">Reference proteome</keyword>
<dbReference type="RefSeq" id="WP_171835752.1">
    <property type="nucleotide sequence ID" value="NZ_CP053711.1"/>
</dbReference>
<organism evidence="2 3">
    <name type="scientific">Lichenicola cladoniae</name>
    <dbReference type="NCBI Taxonomy" id="1484109"/>
    <lineage>
        <taxon>Bacteria</taxon>
        <taxon>Pseudomonadati</taxon>
        <taxon>Pseudomonadota</taxon>
        <taxon>Alphaproteobacteria</taxon>
        <taxon>Acetobacterales</taxon>
        <taxon>Acetobacteraceae</taxon>
        <taxon>Lichenicola</taxon>
    </lineage>
</organism>
<name>A0A6M8I1L7_9PROT</name>